<dbReference type="GO" id="GO:0005881">
    <property type="term" value="C:cytoplasmic microtubule"/>
    <property type="evidence" value="ECO:0007669"/>
    <property type="project" value="TreeGrafter"/>
</dbReference>
<evidence type="ECO:0000256" key="10">
    <source>
        <dbReference type="ARBA" id="ARBA00023306"/>
    </source>
</evidence>
<keyword evidence="14" id="KW-1185">Reference proteome</keyword>
<evidence type="ECO:0000256" key="2">
    <source>
        <dbReference type="ARBA" id="ARBA00008573"/>
    </source>
</evidence>
<name>A0A8K9V2D0_ONCMY</name>
<dbReference type="GeneTree" id="ENSGT00940000158794"/>
<dbReference type="AlphaFoldDB" id="A0A8K9V2D0"/>
<evidence type="ECO:0000256" key="7">
    <source>
        <dbReference type="ARBA" id="ARBA00022824"/>
    </source>
</evidence>
<proteinExistence type="inferred from homology"/>
<keyword evidence="8 12" id="KW-1133">Transmembrane helix</keyword>
<keyword evidence="4 12" id="KW-0812">Transmembrane</keyword>
<evidence type="ECO:0000256" key="3">
    <source>
        <dbReference type="ARBA" id="ARBA00022618"/>
    </source>
</evidence>
<dbReference type="PANTHER" id="PTHR12300:SF39">
    <property type="entry name" value="RECEPTOR EXPRESSION-ENHANCING PROTEIN 3"/>
    <property type="match status" value="1"/>
</dbReference>
<keyword evidence="10" id="KW-0131">Cell cycle</keyword>
<dbReference type="GO" id="GO:0005829">
    <property type="term" value="C:cytosol"/>
    <property type="evidence" value="ECO:0007669"/>
    <property type="project" value="UniProtKB-ARBA"/>
</dbReference>
<evidence type="ECO:0000256" key="6">
    <source>
        <dbReference type="ARBA" id="ARBA00022776"/>
    </source>
</evidence>
<dbReference type="Proteomes" id="UP000694395">
    <property type="component" value="Chromosome 23"/>
</dbReference>
<comment type="similarity">
    <text evidence="2">Belongs to the DP1 family.</text>
</comment>
<evidence type="ECO:0000256" key="9">
    <source>
        <dbReference type="ARBA" id="ARBA00023136"/>
    </source>
</evidence>
<dbReference type="GO" id="GO:0008017">
    <property type="term" value="F:microtubule binding"/>
    <property type="evidence" value="ECO:0007669"/>
    <property type="project" value="TreeGrafter"/>
</dbReference>
<dbReference type="GO" id="GO:0051301">
    <property type="term" value="P:cell division"/>
    <property type="evidence" value="ECO:0007669"/>
    <property type="project" value="UniProtKB-KW"/>
</dbReference>
<dbReference type="PANTHER" id="PTHR12300">
    <property type="entry name" value="HVA22-LIKE PROTEINS"/>
    <property type="match status" value="1"/>
</dbReference>
<dbReference type="GO" id="GO:0005789">
    <property type="term" value="C:endoplasmic reticulum membrane"/>
    <property type="evidence" value="ECO:0007669"/>
    <property type="project" value="UniProtKB-SubCell"/>
</dbReference>
<reference evidence="13" key="3">
    <citation type="submission" date="2025-09" db="UniProtKB">
        <authorList>
            <consortium name="Ensembl"/>
        </authorList>
    </citation>
    <scope>IDENTIFICATION</scope>
</reference>
<feature type="transmembrane region" description="Helical" evidence="12">
    <location>
        <begin position="6"/>
        <end position="24"/>
    </location>
</feature>
<comment type="subcellular location">
    <subcellularLocation>
        <location evidence="1">Endoplasmic reticulum membrane</location>
        <topology evidence="1">Multi-pass membrane protein</topology>
    </subcellularLocation>
</comment>
<keyword evidence="7" id="KW-0256">Endoplasmic reticulum</keyword>
<protein>
    <submittedName>
        <fullName evidence="13">Receptor accessory protein 3b</fullName>
    </submittedName>
</protein>
<comment type="function">
    <text evidence="11">Microtubule-binding protein required to ensure proper cell division and nuclear envelope reassembly by sequestering the endoplasmic reticulum away from chromosomes during mitosis. Probably acts by clearing the endoplasmic reticulum membrane from metaphase chromosomes.</text>
</comment>
<accession>A0A8K9V2D0</accession>
<keyword evidence="3" id="KW-0132">Cell division</keyword>
<dbReference type="GO" id="GO:0071786">
    <property type="term" value="P:endoplasmic reticulum tubular network organization"/>
    <property type="evidence" value="ECO:0007669"/>
    <property type="project" value="TreeGrafter"/>
</dbReference>
<keyword evidence="9 12" id="KW-0472">Membrane</keyword>
<evidence type="ECO:0000256" key="11">
    <source>
        <dbReference type="ARBA" id="ARBA00037282"/>
    </source>
</evidence>
<dbReference type="Pfam" id="PF03134">
    <property type="entry name" value="TB2_DP1_HVA22"/>
    <property type="match status" value="1"/>
</dbReference>
<evidence type="ECO:0000256" key="5">
    <source>
        <dbReference type="ARBA" id="ARBA00022701"/>
    </source>
</evidence>
<evidence type="ECO:0000256" key="12">
    <source>
        <dbReference type="SAM" id="Phobius"/>
    </source>
</evidence>
<sequence>MVSWMISRSVVLVFGTLYPAYYSYKAVKTKNVKEYVRWMMYWIVFALYTVVETITDLTVAWFPLYYEIKIAFVIWLLSPYTRGASLIYRKCLHPLLSSREREIDEYIVQAKERSYETMVTFGKQGLSIAATAAVSAAVKGQGAITEKLRSFSMHDLTQIPLDDAAANQIYTAHAGNPAVSRRALAANSTDRTEYYAYDQEDRTDEEGEQLFSEDEAVTQRGLRRSQSVKIVRSKARKDVSLNTTHCKDVCLNITHCKDVCLNTTHCKDVCLNITHCKDVCLNTTHCKDVCLNITHCKDVCLNTTHCKDVCLNIPPCKDVCLNTTHCKDVCLNTTHCKDVCLNITPCKDVCLNIPHCKDVCLNTTHCKDVCLNITPCKDVCLNTTHCKDVCLNITPCKDVCLNTTHCKDVCLNTTHCKDVCLNTTHCKDVCLNIPPCKDVCLNITHCKDVCLNIPHCKDVCLNTTHCKDVCLNTTHSVAALLWFG</sequence>
<reference evidence="13" key="2">
    <citation type="submission" date="2025-08" db="UniProtKB">
        <authorList>
            <consortium name="Ensembl"/>
        </authorList>
    </citation>
    <scope>IDENTIFICATION</scope>
</reference>
<keyword evidence="6" id="KW-0498">Mitosis</keyword>
<dbReference type="GO" id="GO:0071782">
    <property type="term" value="C:endoplasmic reticulum tubular network"/>
    <property type="evidence" value="ECO:0007669"/>
    <property type="project" value="TreeGrafter"/>
</dbReference>
<evidence type="ECO:0000313" key="14">
    <source>
        <dbReference type="Proteomes" id="UP000694395"/>
    </source>
</evidence>
<evidence type="ECO:0000256" key="4">
    <source>
        <dbReference type="ARBA" id="ARBA00022692"/>
    </source>
</evidence>
<feature type="transmembrane region" description="Helical" evidence="12">
    <location>
        <begin position="36"/>
        <end position="54"/>
    </location>
</feature>
<evidence type="ECO:0000313" key="13">
    <source>
        <dbReference type="Ensembl" id="ENSOMYP00000118146.1"/>
    </source>
</evidence>
<keyword evidence="5" id="KW-0493">Microtubule</keyword>
<organism evidence="13 14">
    <name type="scientific">Oncorhynchus mykiss</name>
    <name type="common">Rainbow trout</name>
    <name type="synonym">Salmo gairdneri</name>
    <dbReference type="NCBI Taxonomy" id="8022"/>
    <lineage>
        <taxon>Eukaryota</taxon>
        <taxon>Metazoa</taxon>
        <taxon>Chordata</taxon>
        <taxon>Craniata</taxon>
        <taxon>Vertebrata</taxon>
        <taxon>Euteleostomi</taxon>
        <taxon>Actinopterygii</taxon>
        <taxon>Neopterygii</taxon>
        <taxon>Teleostei</taxon>
        <taxon>Protacanthopterygii</taxon>
        <taxon>Salmoniformes</taxon>
        <taxon>Salmonidae</taxon>
        <taxon>Salmoninae</taxon>
        <taxon>Oncorhynchus</taxon>
    </lineage>
</organism>
<dbReference type="GO" id="GO:0045095">
    <property type="term" value="C:keratin filament"/>
    <property type="evidence" value="ECO:0007669"/>
    <property type="project" value="InterPro"/>
</dbReference>
<dbReference type="Ensembl" id="ENSOMYT00000143856.1">
    <property type="protein sequence ID" value="ENSOMYP00000118146.1"/>
    <property type="gene ID" value="ENSOMYG00000054332.1"/>
</dbReference>
<dbReference type="InterPro" id="IPR004345">
    <property type="entry name" value="TB2_DP1_HVA22"/>
</dbReference>
<reference evidence="13" key="1">
    <citation type="submission" date="2020-07" db="EMBL/GenBank/DDBJ databases">
        <title>A long reads based de novo assembly of the rainbow trout Arlee double haploid line genome.</title>
        <authorList>
            <person name="Gao G."/>
            <person name="Palti Y."/>
        </authorList>
    </citation>
    <scope>NUCLEOTIDE SEQUENCE [LARGE SCALE GENOMIC DNA]</scope>
</reference>
<evidence type="ECO:0000256" key="1">
    <source>
        <dbReference type="ARBA" id="ARBA00004477"/>
    </source>
</evidence>
<evidence type="ECO:0000256" key="8">
    <source>
        <dbReference type="ARBA" id="ARBA00022989"/>
    </source>
</evidence>